<dbReference type="RefSeq" id="XP_015870374.2">
    <property type="nucleotide sequence ID" value="XM_016014888.4"/>
</dbReference>
<organism evidence="2 3">
    <name type="scientific">Ziziphus jujuba</name>
    <name type="common">Chinese jujube</name>
    <name type="synonym">Ziziphus sativa</name>
    <dbReference type="NCBI Taxonomy" id="326968"/>
    <lineage>
        <taxon>Eukaryota</taxon>
        <taxon>Viridiplantae</taxon>
        <taxon>Streptophyta</taxon>
        <taxon>Embryophyta</taxon>
        <taxon>Tracheophyta</taxon>
        <taxon>Spermatophyta</taxon>
        <taxon>Magnoliopsida</taxon>
        <taxon>eudicotyledons</taxon>
        <taxon>Gunneridae</taxon>
        <taxon>Pentapetalae</taxon>
        <taxon>rosids</taxon>
        <taxon>fabids</taxon>
        <taxon>Rosales</taxon>
        <taxon>Rhamnaceae</taxon>
        <taxon>Paliureae</taxon>
        <taxon>Ziziphus</taxon>
    </lineage>
</organism>
<keyword evidence="2" id="KW-1185">Reference proteome</keyword>
<dbReference type="AlphaFoldDB" id="A0A6P3Z5T3"/>
<feature type="compositionally biased region" description="Gly residues" evidence="1">
    <location>
        <begin position="125"/>
        <end position="138"/>
    </location>
</feature>
<dbReference type="KEGG" id="zju:107407591"/>
<feature type="region of interest" description="Disordered" evidence="1">
    <location>
        <begin position="66"/>
        <end position="147"/>
    </location>
</feature>
<feature type="compositionally biased region" description="Polar residues" evidence="1">
    <location>
        <begin position="104"/>
        <end position="120"/>
    </location>
</feature>
<dbReference type="InParanoid" id="A0A6P3Z5T3"/>
<name>A0A6P3Z5T3_ZIZJJ</name>
<evidence type="ECO:0000256" key="1">
    <source>
        <dbReference type="SAM" id="MobiDB-lite"/>
    </source>
</evidence>
<gene>
    <name evidence="3" type="primary">LOC107407591</name>
</gene>
<reference evidence="3" key="2">
    <citation type="submission" date="2025-08" db="UniProtKB">
        <authorList>
            <consortium name="RefSeq"/>
        </authorList>
    </citation>
    <scope>IDENTIFICATION</scope>
    <source>
        <tissue evidence="3">Seedling</tissue>
    </source>
</reference>
<evidence type="ECO:0000313" key="3">
    <source>
        <dbReference type="RefSeq" id="XP_015870374.2"/>
    </source>
</evidence>
<dbReference type="FunCoup" id="A0A6P3Z5T3">
    <property type="interactions" value="26"/>
</dbReference>
<evidence type="ECO:0000313" key="2">
    <source>
        <dbReference type="Proteomes" id="UP001652623"/>
    </source>
</evidence>
<feature type="compositionally biased region" description="Basic and acidic residues" evidence="1">
    <location>
        <begin position="85"/>
        <end position="94"/>
    </location>
</feature>
<dbReference type="PANTHER" id="PTHR26312">
    <property type="entry name" value="TETRATRICOPEPTIDE REPEAT PROTEIN 5"/>
    <property type="match status" value="1"/>
</dbReference>
<protein>
    <submittedName>
        <fullName evidence="3">Uncharacterized protein LOC107407591</fullName>
    </submittedName>
</protein>
<dbReference type="PANTHER" id="PTHR26312:SF168">
    <property type="entry name" value="OS06G0606700 PROTEIN"/>
    <property type="match status" value="1"/>
</dbReference>
<dbReference type="Proteomes" id="UP001652623">
    <property type="component" value="Chromosome 1"/>
</dbReference>
<accession>A0A6P3Z5T3</accession>
<reference evidence="2" key="1">
    <citation type="submission" date="2025-05" db="UniProtKB">
        <authorList>
            <consortium name="RefSeq"/>
        </authorList>
    </citation>
    <scope>NUCLEOTIDE SEQUENCE [LARGE SCALE GENOMIC DNA]</scope>
</reference>
<dbReference type="GeneID" id="107407591"/>
<proteinExistence type="predicted"/>
<sequence>MKMLLRSSSAPILDSWLPYHKDFSLVTQPFLQLPRTRSVSLTCSFRSHSPIDDDESANKALWEADLTTPPKPKQKNNPISHGCRKQPEIKANEKEDQEVEESTNNEGSGMETTEFPSLQTMLWGGRVGNDGTGGGSGIEGRLDGGDEGWGFNESDGVDMYYHSMIEARFSIEIPEDDAKPEKYHGRAILGSSKSDGIVLSHLADLIWTIYGDAERADTYFQQAIKICNDDCYVAAAYARFLWDDDDADR</sequence>